<gene>
    <name evidence="1" type="ORF">BN631_00511</name>
</gene>
<evidence type="ECO:0008006" key="3">
    <source>
        <dbReference type="Google" id="ProtNLM"/>
    </source>
</evidence>
<dbReference type="InterPro" id="IPR015037">
    <property type="entry name" value="DUF1919"/>
</dbReference>
<dbReference type="EMBL" id="CBIN010000314">
    <property type="protein sequence ID" value="CDE23879.1"/>
    <property type="molecule type" value="Genomic_DNA"/>
</dbReference>
<protein>
    <recommendedName>
        <fullName evidence="3">Exopolysaccharide biosynthesis protein</fullName>
    </recommendedName>
</protein>
<accession>R7G922</accession>
<evidence type="ECO:0000313" key="2">
    <source>
        <dbReference type="Proteomes" id="UP000018093"/>
    </source>
</evidence>
<comment type="caution">
    <text evidence="1">The sequence shown here is derived from an EMBL/GenBank/DDBJ whole genome shotgun (WGS) entry which is preliminary data.</text>
</comment>
<dbReference type="RefSeq" id="WP_022420025.1">
    <property type="nucleotide sequence ID" value="NZ_FR898542.1"/>
</dbReference>
<dbReference type="InterPro" id="IPR037226">
    <property type="entry name" value="CAC2185-like_sf"/>
</dbReference>
<name>R7G922_9FIRM</name>
<dbReference type="SUPFAM" id="SSF142795">
    <property type="entry name" value="CAC2185-like"/>
    <property type="match status" value="1"/>
</dbReference>
<proteinExistence type="predicted"/>
<dbReference type="Proteomes" id="UP000018093">
    <property type="component" value="Unassembled WGS sequence"/>
</dbReference>
<reference evidence="1" key="1">
    <citation type="submission" date="2012-11" db="EMBL/GenBank/DDBJ databases">
        <title>Dependencies among metagenomic species, viruses, plasmids and units of genetic variation.</title>
        <authorList>
            <person name="Nielsen H.B."/>
            <person name="Almeida M."/>
            <person name="Juncker A.S."/>
            <person name="Rasmussen S."/>
            <person name="Li J."/>
            <person name="Sunagawa S."/>
            <person name="Plichta D."/>
            <person name="Gautier L."/>
            <person name="Le Chatelier E."/>
            <person name="Peletier E."/>
            <person name="Bonde I."/>
            <person name="Nielsen T."/>
            <person name="Manichanh C."/>
            <person name="Arumugam M."/>
            <person name="Batto J."/>
            <person name="Santos M.B.Q.D."/>
            <person name="Blom N."/>
            <person name="Borruel N."/>
            <person name="Burgdorf K.S."/>
            <person name="Boumezbeur F."/>
            <person name="Casellas F."/>
            <person name="Dore J."/>
            <person name="Guarner F."/>
            <person name="Hansen T."/>
            <person name="Hildebrand F."/>
            <person name="Kaas R.S."/>
            <person name="Kennedy S."/>
            <person name="Kristiansen K."/>
            <person name="Kultima J.R."/>
            <person name="Leonard P."/>
            <person name="Levenez F."/>
            <person name="Lund O."/>
            <person name="Moumen B."/>
            <person name="Le Paslier D."/>
            <person name="Pons N."/>
            <person name="Pedersen O."/>
            <person name="Prifti E."/>
            <person name="Qin J."/>
            <person name="Raes J."/>
            <person name="Tap J."/>
            <person name="Tims S."/>
            <person name="Ussery D.W."/>
            <person name="Yamada T."/>
            <person name="MetaHit consortium"/>
            <person name="Renault P."/>
            <person name="Sicheritz-Ponten T."/>
            <person name="Bork P."/>
            <person name="Wang J."/>
            <person name="Brunak S."/>
            <person name="Ehrlich S.D."/>
        </authorList>
    </citation>
    <scope>NUCLEOTIDE SEQUENCE [LARGE SCALE GENOMIC DNA]</scope>
</reference>
<dbReference type="Pfam" id="PF08942">
    <property type="entry name" value="DUF1919"/>
    <property type="match status" value="1"/>
</dbReference>
<sequence length="209" mass="24930">MLDYKKVYRKILRYNLNQRNRSKLKNTDFSLLSMNCVGGVVLHELGLRFNSPTINLRFTAKDYLKFLKNLNHYLYEVDLVYSKGESLKCGFPVGRLDDISIYFQHYISFEEAKKKWFERVKRINLDNLYIVMVQRDGCTKNEVEEFDKLAFKHKVIFTSKEFPEFQSAFYIPNSEIGDNEVKNLCDYQTKLSGKRILDEFDWIEFFNSL</sequence>
<dbReference type="AlphaFoldDB" id="R7G922"/>
<evidence type="ECO:0000313" key="1">
    <source>
        <dbReference type="EMBL" id="CDE23879.1"/>
    </source>
</evidence>
<organism evidence="1 2">
    <name type="scientific">Amedibacillus dolichus CAG:375</name>
    <dbReference type="NCBI Taxonomy" id="1263076"/>
    <lineage>
        <taxon>Bacteria</taxon>
        <taxon>Bacillati</taxon>
        <taxon>Bacillota</taxon>
        <taxon>Erysipelotrichia</taxon>
        <taxon>Erysipelotrichales</taxon>
        <taxon>Erysipelotrichaceae</taxon>
        <taxon>Amedibacillus</taxon>
    </lineage>
</organism>